<accession>A0ACB5U8V9</accession>
<proteinExistence type="predicted"/>
<evidence type="ECO:0000313" key="2">
    <source>
        <dbReference type="Proteomes" id="UP001165064"/>
    </source>
</evidence>
<organism evidence="1 2">
    <name type="scientific">Ambrosiozyma monospora</name>
    <name type="common">Yeast</name>
    <name type="synonym">Endomycopsis monosporus</name>
    <dbReference type="NCBI Taxonomy" id="43982"/>
    <lineage>
        <taxon>Eukaryota</taxon>
        <taxon>Fungi</taxon>
        <taxon>Dikarya</taxon>
        <taxon>Ascomycota</taxon>
        <taxon>Saccharomycotina</taxon>
        <taxon>Pichiomycetes</taxon>
        <taxon>Pichiales</taxon>
        <taxon>Pichiaceae</taxon>
        <taxon>Ambrosiozyma</taxon>
    </lineage>
</organism>
<protein>
    <submittedName>
        <fullName evidence="1">Unnamed protein product</fullName>
    </submittedName>
</protein>
<evidence type="ECO:0000313" key="1">
    <source>
        <dbReference type="EMBL" id="GMF05211.1"/>
    </source>
</evidence>
<name>A0ACB5U8V9_AMBMO</name>
<reference evidence="1" key="1">
    <citation type="submission" date="2023-04" db="EMBL/GenBank/DDBJ databases">
        <title>Ambrosiozyma monospora NBRC 10751.</title>
        <authorList>
            <person name="Ichikawa N."/>
            <person name="Sato H."/>
            <person name="Tonouchi N."/>
        </authorList>
    </citation>
    <scope>NUCLEOTIDE SEQUENCE</scope>
    <source>
        <strain evidence="1">NBRC 10751</strain>
    </source>
</reference>
<keyword evidence="2" id="KW-1185">Reference proteome</keyword>
<comment type="caution">
    <text evidence="1">The sequence shown here is derived from an EMBL/GenBank/DDBJ whole genome shotgun (WGS) entry which is preliminary data.</text>
</comment>
<gene>
    <name evidence="1" type="ORF">Amon02_001225700</name>
</gene>
<sequence>MTFHCRNSVLSCGVGSMRSMVPDELADYLYKYAKPHIVASSQAQNRTVYGREEIDKLREFVHTPKNSLDLLNMKG</sequence>
<dbReference type="EMBL" id="BSXS01014270">
    <property type="protein sequence ID" value="GMF05211.1"/>
    <property type="molecule type" value="Genomic_DNA"/>
</dbReference>
<dbReference type="Proteomes" id="UP001165064">
    <property type="component" value="Unassembled WGS sequence"/>
</dbReference>